<gene>
    <name evidence="1" type="ORF">DSL72_003059</name>
</gene>
<reference evidence="1" key="1">
    <citation type="submission" date="2020-10" db="EMBL/GenBank/DDBJ databases">
        <title>Genome Sequence of Monilinia vaccinii-corymbosi Sheds Light on Mummy Berry Disease Infection of Blueberry and Mating Type.</title>
        <authorList>
            <person name="Yow A.G."/>
            <person name="Zhang Y."/>
            <person name="Bansal K."/>
            <person name="Eacker S.M."/>
            <person name="Sullivan S."/>
            <person name="Liachko I."/>
            <person name="Cubeta M.A."/>
            <person name="Rollins J.A."/>
            <person name="Ashrafi H."/>
        </authorList>
    </citation>
    <scope>NUCLEOTIDE SEQUENCE</scope>
    <source>
        <strain evidence="1">RL-1</strain>
    </source>
</reference>
<accession>A0A8A3P187</accession>
<keyword evidence="2" id="KW-1185">Reference proteome</keyword>
<name>A0A8A3P187_9HELO</name>
<proteinExistence type="predicted"/>
<dbReference type="OrthoDB" id="288942at2759"/>
<dbReference type="Proteomes" id="UP000672032">
    <property type="component" value="Chromosome 1"/>
</dbReference>
<protein>
    <submittedName>
        <fullName evidence="1">Uncharacterized protein</fullName>
    </submittedName>
</protein>
<evidence type="ECO:0000313" key="2">
    <source>
        <dbReference type="Proteomes" id="UP000672032"/>
    </source>
</evidence>
<evidence type="ECO:0000313" key="1">
    <source>
        <dbReference type="EMBL" id="QSZ28561.1"/>
    </source>
</evidence>
<dbReference type="AlphaFoldDB" id="A0A8A3P187"/>
<dbReference type="EMBL" id="CP063405">
    <property type="protein sequence ID" value="QSZ28561.1"/>
    <property type="molecule type" value="Genomic_DNA"/>
</dbReference>
<organism evidence="1 2">
    <name type="scientific">Monilinia vaccinii-corymbosi</name>
    <dbReference type="NCBI Taxonomy" id="61207"/>
    <lineage>
        <taxon>Eukaryota</taxon>
        <taxon>Fungi</taxon>
        <taxon>Dikarya</taxon>
        <taxon>Ascomycota</taxon>
        <taxon>Pezizomycotina</taxon>
        <taxon>Leotiomycetes</taxon>
        <taxon>Helotiales</taxon>
        <taxon>Sclerotiniaceae</taxon>
        <taxon>Monilinia</taxon>
    </lineage>
</organism>
<sequence>MDHRTSKTFNARYSTRRLNPIPIHLQTTTPRLQLLSPFYSGILPAEIRTLIFSYALTPTPVPDTNYDPNTHYTRPGFTCRTKLHVALLRTCRRIYLETYHLPPTSIPHVFWHERYPPGNKPSRAEHPYFLRLPDFQLALVNSIHLHTQLFWLEDSLTTLTPKPFLQNITTLKITIRRGDWWWNEQNEPLAINPYRGNAHVHQMHLDMEASRRGDVPTWALGKWGCAFAKTAKLEVLELEFETSEEKREELQSIVEWARTWEFPMGERGVLSTRKNTNARAGENLKRAELGDVKMWEWRGQRCHWSDICPYCVNDTCSLTEPAEGKNGDKCRERKDLLRRGEGPMLVVMEVKWKLRGHPKREDVGVIEAEGDWGFEDQD</sequence>